<accession>A0A382Z9L7</accession>
<protein>
    <recommendedName>
        <fullName evidence="2">Guanylate cyclase domain-containing protein</fullName>
    </recommendedName>
</protein>
<dbReference type="AlphaFoldDB" id="A0A382Z9L7"/>
<evidence type="ECO:0000313" key="1">
    <source>
        <dbReference type="EMBL" id="SVD91785.1"/>
    </source>
</evidence>
<dbReference type="EMBL" id="UINC01181867">
    <property type="protein sequence ID" value="SVD91785.1"/>
    <property type="molecule type" value="Genomic_DNA"/>
</dbReference>
<proteinExistence type="predicted"/>
<organism evidence="1">
    <name type="scientific">marine metagenome</name>
    <dbReference type="NCBI Taxonomy" id="408172"/>
    <lineage>
        <taxon>unclassified sequences</taxon>
        <taxon>metagenomes</taxon>
        <taxon>ecological metagenomes</taxon>
    </lineage>
</organism>
<evidence type="ECO:0008006" key="2">
    <source>
        <dbReference type="Google" id="ProtNLM"/>
    </source>
</evidence>
<dbReference type="SUPFAM" id="SSF55073">
    <property type="entry name" value="Nucleotide cyclase"/>
    <property type="match status" value="1"/>
</dbReference>
<sequence length="105" mass="11756">MEKQTRSILAILSTDIPGYTEKIEEDESHAFRLIAKHRDIIGKHVNTSNGLLFKEMGDGTFSKFDSAIDASRCAIKIQSEAIDRDLPLRIGIHLGDLLQEGEDFL</sequence>
<name>A0A382Z9L7_9ZZZZ</name>
<gene>
    <name evidence="1" type="ORF">METZ01_LOCUS444639</name>
</gene>
<dbReference type="Gene3D" id="3.30.70.1230">
    <property type="entry name" value="Nucleotide cyclase"/>
    <property type="match status" value="1"/>
</dbReference>
<reference evidence="1" key="1">
    <citation type="submission" date="2018-05" db="EMBL/GenBank/DDBJ databases">
        <authorList>
            <person name="Lanie J.A."/>
            <person name="Ng W.-L."/>
            <person name="Kazmierczak K.M."/>
            <person name="Andrzejewski T.M."/>
            <person name="Davidsen T.M."/>
            <person name="Wayne K.J."/>
            <person name="Tettelin H."/>
            <person name="Glass J.I."/>
            <person name="Rusch D."/>
            <person name="Podicherti R."/>
            <person name="Tsui H.-C.T."/>
            <person name="Winkler M.E."/>
        </authorList>
    </citation>
    <scope>NUCLEOTIDE SEQUENCE</scope>
</reference>
<feature type="non-terminal residue" evidence="1">
    <location>
        <position position="105"/>
    </location>
</feature>
<dbReference type="InterPro" id="IPR029787">
    <property type="entry name" value="Nucleotide_cyclase"/>
</dbReference>